<dbReference type="Proteomes" id="UP001346869">
    <property type="component" value="Unassembled WGS sequence"/>
</dbReference>
<proteinExistence type="predicted"/>
<evidence type="ECO:0000313" key="1">
    <source>
        <dbReference type="EMBL" id="KAK5857781.1"/>
    </source>
</evidence>
<evidence type="ECO:0000313" key="2">
    <source>
        <dbReference type="Proteomes" id="UP001346869"/>
    </source>
</evidence>
<sequence>MVVLSCADECEITSAPLLCSVSDCLSDTCSDSAPLPAYQTSHCWVLVPPLSPLPFAIPAHQSAAYGRLACSEADIPKRHTPNTANPTYMSPFFSPYHLIFSCPLSKTHRTRVS</sequence>
<reference evidence="1 2" key="2">
    <citation type="journal article" date="2023" name="Mol. Biol. Evol.">
        <title>Genomics of Secondarily Temperate Adaptation in the Only Non-Antarctic Icefish.</title>
        <authorList>
            <person name="Rivera-Colon A.G."/>
            <person name="Rayamajhi N."/>
            <person name="Minhas B.F."/>
            <person name="Madrigal G."/>
            <person name="Bilyk K.T."/>
            <person name="Yoon V."/>
            <person name="Hune M."/>
            <person name="Gregory S."/>
            <person name="Cheng C.H.C."/>
            <person name="Catchen J.M."/>
        </authorList>
    </citation>
    <scope>NUCLEOTIDE SEQUENCE [LARGE SCALE GENOMIC DNA]</scope>
    <source>
        <strain evidence="1">JMC-PN-2008</strain>
    </source>
</reference>
<accession>A0AAN7XBU1</accession>
<organism evidence="1 2">
    <name type="scientific">Eleginops maclovinus</name>
    <name type="common">Patagonian blennie</name>
    <name type="synonym">Eleginus maclovinus</name>
    <dbReference type="NCBI Taxonomy" id="56733"/>
    <lineage>
        <taxon>Eukaryota</taxon>
        <taxon>Metazoa</taxon>
        <taxon>Chordata</taxon>
        <taxon>Craniata</taxon>
        <taxon>Vertebrata</taxon>
        <taxon>Euteleostomi</taxon>
        <taxon>Actinopterygii</taxon>
        <taxon>Neopterygii</taxon>
        <taxon>Teleostei</taxon>
        <taxon>Neoteleostei</taxon>
        <taxon>Acanthomorphata</taxon>
        <taxon>Eupercaria</taxon>
        <taxon>Perciformes</taxon>
        <taxon>Notothenioidei</taxon>
        <taxon>Eleginopidae</taxon>
        <taxon>Eleginops</taxon>
    </lineage>
</organism>
<reference evidence="1 2" key="1">
    <citation type="journal article" date="2023" name="Genes (Basel)">
        <title>Chromosome-Level Genome Assembly and Circadian Gene Repertoire of the Patagonia Blennie Eleginops maclovinus-The Closest Ancestral Proxy of Antarctic Cryonotothenioids.</title>
        <authorList>
            <person name="Cheng C.C."/>
            <person name="Rivera-Colon A.G."/>
            <person name="Minhas B.F."/>
            <person name="Wilson L."/>
            <person name="Rayamajhi N."/>
            <person name="Vargas-Chacoff L."/>
            <person name="Catchen J.M."/>
        </authorList>
    </citation>
    <scope>NUCLEOTIDE SEQUENCE [LARGE SCALE GENOMIC DNA]</scope>
    <source>
        <strain evidence="1">JMC-PN-2008</strain>
    </source>
</reference>
<comment type="caution">
    <text evidence="1">The sequence shown here is derived from an EMBL/GenBank/DDBJ whole genome shotgun (WGS) entry which is preliminary data.</text>
</comment>
<dbReference type="EMBL" id="JAUZQC010000016">
    <property type="protein sequence ID" value="KAK5857781.1"/>
    <property type="molecule type" value="Genomic_DNA"/>
</dbReference>
<dbReference type="AlphaFoldDB" id="A0AAN7XBU1"/>
<name>A0AAN7XBU1_ELEMC</name>
<protein>
    <submittedName>
        <fullName evidence="1">Uncharacterized protein</fullName>
    </submittedName>
</protein>
<keyword evidence="2" id="KW-1185">Reference proteome</keyword>
<gene>
    <name evidence="1" type="ORF">PBY51_011001</name>
</gene>